<feature type="signal peptide" evidence="1">
    <location>
        <begin position="1"/>
        <end position="32"/>
    </location>
</feature>
<dbReference type="InterPro" id="IPR047589">
    <property type="entry name" value="DUF11_rpt"/>
</dbReference>
<feature type="chain" id="PRO_5011524665" evidence="1">
    <location>
        <begin position="33"/>
        <end position="1026"/>
    </location>
</feature>
<feature type="domain" description="BIG2" evidence="2">
    <location>
        <begin position="445"/>
        <end position="484"/>
    </location>
</feature>
<keyword evidence="5" id="KW-1185">Reference proteome</keyword>
<dbReference type="InterPro" id="IPR038081">
    <property type="entry name" value="CalX-like_sf"/>
</dbReference>
<dbReference type="Pfam" id="PF13573">
    <property type="entry name" value="SprB"/>
    <property type="match status" value="2"/>
</dbReference>
<feature type="non-terminal residue" evidence="4">
    <location>
        <position position="1026"/>
    </location>
</feature>
<name>A0A1H4DFK8_BIZPA</name>
<dbReference type="STRING" id="283786.SAMN04487990_1306"/>
<dbReference type="Gene3D" id="2.60.40.10">
    <property type="entry name" value="Immunoglobulins"/>
    <property type="match status" value="1"/>
</dbReference>
<dbReference type="Gene3D" id="2.60.40.2030">
    <property type="match status" value="2"/>
</dbReference>
<proteinExistence type="predicted"/>
<evidence type="ECO:0000259" key="2">
    <source>
        <dbReference type="Pfam" id="PF02368"/>
    </source>
</evidence>
<dbReference type="Pfam" id="PF02368">
    <property type="entry name" value="Big_2"/>
    <property type="match status" value="1"/>
</dbReference>
<evidence type="ECO:0000256" key="1">
    <source>
        <dbReference type="SAM" id="SignalP"/>
    </source>
</evidence>
<accession>A0A1H4DFK8</accession>
<dbReference type="InterPro" id="IPR055354">
    <property type="entry name" value="DUF7507"/>
</dbReference>
<dbReference type="InterPro" id="IPR025667">
    <property type="entry name" value="SprB_repeat"/>
</dbReference>
<reference evidence="5" key="1">
    <citation type="submission" date="2016-10" db="EMBL/GenBank/DDBJ databases">
        <authorList>
            <person name="Varghese N."/>
            <person name="Submissions S."/>
        </authorList>
    </citation>
    <scope>NUCLEOTIDE SEQUENCE [LARGE SCALE GENOMIC DNA]</scope>
    <source>
        <strain evidence="5">DSM 23842</strain>
    </source>
</reference>
<dbReference type="Proteomes" id="UP000198846">
    <property type="component" value="Unassembled WGS sequence"/>
</dbReference>
<evidence type="ECO:0000313" key="5">
    <source>
        <dbReference type="Proteomes" id="UP000198846"/>
    </source>
</evidence>
<dbReference type="SUPFAM" id="SSF141072">
    <property type="entry name" value="CalX-like"/>
    <property type="match status" value="2"/>
</dbReference>
<dbReference type="Gene3D" id="2.60.40.1080">
    <property type="match status" value="1"/>
</dbReference>
<dbReference type="AlphaFoldDB" id="A0A1H4DFK8"/>
<dbReference type="SUPFAM" id="SSF49373">
    <property type="entry name" value="Invasin/intimin cell-adhesion fragments"/>
    <property type="match status" value="1"/>
</dbReference>
<evidence type="ECO:0000313" key="4">
    <source>
        <dbReference type="EMBL" id="SEA71286.1"/>
    </source>
</evidence>
<feature type="domain" description="DUF7507" evidence="3">
    <location>
        <begin position="713"/>
        <end position="816"/>
    </location>
</feature>
<organism evidence="4 5">
    <name type="scientific">Bizionia paragorgiae</name>
    <dbReference type="NCBI Taxonomy" id="283786"/>
    <lineage>
        <taxon>Bacteria</taxon>
        <taxon>Pseudomonadati</taxon>
        <taxon>Bacteroidota</taxon>
        <taxon>Flavobacteriia</taxon>
        <taxon>Flavobacteriales</taxon>
        <taxon>Flavobacteriaceae</taxon>
        <taxon>Bizionia</taxon>
    </lineage>
</organism>
<feature type="domain" description="DUF7507" evidence="3">
    <location>
        <begin position="601"/>
        <end position="705"/>
    </location>
</feature>
<evidence type="ECO:0000259" key="3">
    <source>
        <dbReference type="Pfam" id="PF24346"/>
    </source>
</evidence>
<dbReference type="InterPro" id="IPR008964">
    <property type="entry name" value="Invasin/intimin_cell_adhesion"/>
</dbReference>
<dbReference type="OrthoDB" id="599464at2"/>
<gene>
    <name evidence="4" type="ORF">SAMN04487990_1306</name>
</gene>
<protein>
    <submittedName>
        <fullName evidence="4">Conserved repeat domain-containing protein</fullName>
    </submittedName>
</protein>
<feature type="domain" description="DUF7507" evidence="3">
    <location>
        <begin position="493"/>
        <end position="589"/>
    </location>
</feature>
<sequence>MKQHYITPVSKHLQKFLFFVVLSLFTVFNAQAQTPSEDDEYAVKIKVVDTTVPTISAPSPIDLEGCSTGQLTAGSIAHYDYSATEVTVDLATFNGFTDYSAADAANNIDTVTYIDTVSGTDPNITVTRTWTVTDTCGNTSSTTQEITITNSLSVVTTTVTQPNCFGETGTIDITASGGSPIIGGYTYSWVKDTGATEYSTSEDLNNLEPGSYQVTVTDVNGCTVSLSDPVIINAAPNVINATETTSAHQDVTCNGVTDGAFTVVATGGAGTPYTYSLAADFSNSNTTGEFTGLIAGDYTVYVKDANGCEDPSPIVVTIQQPDALTAVVSGTSTICSGSTATITVELSGGTQPWAVTLLGQTSATSVTDTDSTDDNSFSYTYTTEALISDTTFDSSNITVTDANNCSSTITGSAVVTVNALPEISGDSQVCIGSNITLSITGTGGTWTSSNTAVATVNNSGVVSGLTSGTVQITHTDANGCESANYEVTVYNCELSITKVANPTSITTPGVINYTITVVNTGNADLTNIDVTDPFAGGATYSSGDTADTGVLNVGETWVYTASYTATQAVIDAGADLVNTASIVTSEISQQDANATTVIKQSPALTVNKTVDQAAISSPGTLNYTIEVSNTGNTSLTNIVVDDTFVTIGPTLTGGDTNNDNILDVGETWIYTATKIVTQVMIDAGTDLVNTASVTSTEVATAVVDDATTIVEQKPSWTVTKEAAESTYTAVGNTLNYTITVVNTGNVSITGVTVSDLGADATPGVVRGSDLVGNDDATLEVGESWTYTAVHTITQADIDAGSFTNTATATAMPSGGTLDEATGSATVDATQTLSVSSVTVTEGADLEFVISLTGSSTTDIIFTPSIAHVTTSGSDITTPIQYSIDGGATWITWTSGDITIPSGVTNVLFNIPTVDDNIVEPTETLTLTASVTSNNTSNGSAQGVGTITDNDALTVSIAAISVTEGDVNTTENFVATLSGVAEEDVVLTFTTTAGTATDGSDYTGQSTVSYTIIAGTTSVNIPVEIIG</sequence>
<dbReference type="RefSeq" id="WP_143034185.1">
    <property type="nucleotide sequence ID" value="NZ_FNQK01000030.1"/>
</dbReference>
<dbReference type="EMBL" id="FNQK01000030">
    <property type="protein sequence ID" value="SEA71286.1"/>
    <property type="molecule type" value="Genomic_DNA"/>
</dbReference>
<dbReference type="NCBIfam" id="TIGR01451">
    <property type="entry name" value="B_ant_repeat"/>
    <property type="match status" value="3"/>
</dbReference>
<dbReference type="Pfam" id="PF24346">
    <property type="entry name" value="DUF7507"/>
    <property type="match status" value="3"/>
</dbReference>
<dbReference type="InterPro" id="IPR013783">
    <property type="entry name" value="Ig-like_fold"/>
</dbReference>
<dbReference type="InterPro" id="IPR003343">
    <property type="entry name" value="Big_2"/>
</dbReference>
<keyword evidence="1" id="KW-0732">Signal</keyword>